<dbReference type="InterPro" id="IPR036388">
    <property type="entry name" value="WH-like_DNA-bd_sf"/>
</dbReference>
<dbReference type="GO" id="GO:0045892">
    <property type="term" value="P:negative regulation of DNA-templated transcription"/>
    <property type="evidence" value="ECO:0007669"/>
    <property type="project" value="TreeGrafter"/>
</dbReference>
<dbReference type="PROSITE" id="PS51078">
    <property type="entry name" value="ICLR_ED"/>
    <property type="match status" value="1"/>
</dbReference>
<keyword evidence="2" id="KW-0238">DNA-binding</keyword>
<feature type="region of interest" description="Disordered" evidence="4">
    <location>
        <begin position="259"/>
        <end position="284"/>
    </location>
</feature>
<keyword evidence="8" id="KW-1185">Reference proteome</keyword>
<evidence type="ECO:0000313" key="8">
    <source>
        <dbReference type="Proteomes" id="UP000636264"/>
    </source>
</evidence>
<dbReference type="Proteomes" id="UP000636264">
    <property type="component" value="Unassembled WGS sequence"/>
</dbReference>
<dbReference type="SUPFAM" id="SSF55781">
    <property type="entry name" value="GAF domain-like"/>
    <property type="match status" value="1"/>
</dbReference>
<evidence type="ECO:0000313" key="7">
    <source>
        <dbReference type="EMBL" id="GGA77135.1"/>
    </source>
</evidence>
<dbReference type="InterPro" id="IPR029016">
    <property type="entry name" value="GAF-like_dom_sf"/>
</dbReference>
<proteinExistence type="predicted"/>
<dbReference type="InterPro" id="IPR005471">
    <property type="entry name" value="Tscrpt_reg_IclR_N"/>
</dbReference>
<dbReference type="Gene3D" id="3.30.450.40">
    <property type="match status" value="1"/>
</dbReference>
<dbReference type="Gene3D" id="1.10.10.10">
    <property type="entry name" value="Winged helix-like DNA-binding domain superfamily/Winged helix DNA-binding domain"/>
    <property type="match status" value="1"/>
</dbReference>
<reference evidence="7" key="2">
    <citation type="submission" date="2020-09" db="EMBL/GenBank/DDBJ databases">
        <authorList>
            <person name="Sun Q."/>
            <person name="Zhou Y."/>
        </authorList>
    </citation>
    <scope>NUCLEOTIDE SEQUENCE</scope>
    <source>
        <strain evidence="7">CGMCC 1.15320</strain>
    </source>
</reference>
<dbReference type="RefSeq" id="WP_188722300.1">
    <property type="nucleotide sequence ID" value="NZ_BMIF01000012.1"/>
</dbReference>
<feature type="domain" description="HTH iclR-type" evidence="5">
    <location>
        <begin position="7"/>
        <end position="68"/>
    </location>
</feature>
<dbReference type="Pfam" id="PF09339">
    <property type="entry name" value="HTH_IclR"/>
    <property type="match status" value="1"/>
</dbReference>
<evidence type="ECO:0000256" key="4">
    <source>
        <dbReference type="SAM" id="MobiDB-lite"/>
    </source>
</evidence>
<name>A0A916W8P3_9HYPH</name>
<dbReference type="PROSITE" id="PS51077">
    <property type="entry name" value="HTH_ICLR"/>
    <property type="match status" value="1"/>
</dbReference>
<accession>A0A916W8P3</accession>
<dbReference type="PANTHER" id="PTHR30136">
    <property type="entry name" value="HELIX-TURN-HELIX TRANSCRIPTIONAL REGULATOR, ICLR FAMILY"/>
    <property type="match status" value="1"/>
</dbReference>
<dbReference type="InterPro" id="IPR014757">
    <property type="entry name" value="Tscrpt_reg_IclR_C"/>
</dbReference>
<protein>
    <submittedName>
        <fullName evidence="7">Transcriptional regulator</fullName>
    </submittedName>
</protein>
<evidence type="ECO:0000256" key="1">
    <source>
        <dbReference type="ARBA" id="ARBA00023015"/>
    </source>
</evidence>
<keyword evidence="3" id="KW-0804">Transcription</keyword>
<feature type="domain" description="IclR-ED" evidence="6">
    <location>
        <begin position="69"/>
        <end position="253"/>
    </location>
</feature>
<dbReference type="Pfam" id="PF01614">
    <property type="entry name" value="IclR_C"/>
    <property type="match status" value="1"/>
</dbReference>
<dbReference type="GO" id="GO:0003677">
    <property type="term" value="F:DNA binding"/>
    <property type="evidence" value="ECO:0007669"/>
    <property type="project" value="UniProtKB-KW"/>
</dbReference>
<dbReference type="SMART" id="SM00346">
    <property type="entry name" value="HTH_ICLR"/>
    <property type="match status" value="1"/>
</dbReference>
<gene>
    <name evidence="7" type="ORF">GCM10011385_34060</name>
</gene>
<evidence type="ECO:0000259" key="6">
    <source>
        <dbReference type="PROSITE" id="PS51078"/>
    </source>
</evidence>
<dbReference type="InterPro" id="IPR050707">
    <property type="entry name" value="HTH_MetabolicPath_Reg"/>
</dbReference>
<keyword evidence="1" id="KW-0805">Transcription regulation</keyword>
<dbReference type="SUPFAM" id="SSF46785">
    <property type="entry name" value="Winged helix' DNA-binding domain"/>
    <property type="match status" value="1"/>
</dbReference>
<organism evidence="7 8">
    <name type="scientific">Nitratireductor aestuarii</name>
    <dbReference type="NCBI Taxonomy" id="1735103"/>
    <lineage>
        <taxon>Bacteria</taxon>
        <taxon>Pseudomonadati</taxon>
        <taxon>Pseudomonadota</taxon>
        <taxon>Alphaproteobacteria</taxon>
        <taxon>Hyphomicrobiales</taxon>
        <taxon>Phyllobacteriaceae</taxon>
        <taxon>Nitratireductor</taxon>
    </lineage>
</organism>
<dbReference type="EMBL" id="BMIF01000012">
    <property type="protein sequence ID" value="GGA77135.1"/>
    <property type="molecule type" value="Genomic_DNA"/>
</dbReference>
<evidence type="ECO:0000256" key="3">
    <source>
        <dbReference type="ARBA" id="ARBA00023163"/>
    </source>
</evidence>
<dbReference type="AlphaFoldDB" id="A0A916W8P3"/>
<comment type="caution">
    <text evidence="7">The sequence shown here is derived from an EMBL/GenBank/DDBJ whole genome shotgun (WGS) entry which is preliminary data.</text>
</comment>
<sequence>MARDNQINSLKKGLLVLQVVNQKVGIKASEIAQIARMPRPTVYRILETLEELGFVAQDRSSGLWRVKLHAKSLSSGFRQADWIVQAAVPQMVSLGRRILWPLDLVTFNNDSMVIRESTHDFSPYSVNHGMVGLHLPILDTAGGRAYLSFTSDCERDQILQALETKTGMNPLMTADGPLHEVMAKCRELGVGYRYNGFRAETASLSAVIRHGDRIMACLTLIYFKSAMSLAKAIEMYRDDLLSAVEEIQRSLPRFESELRAADMQSAAEGTPPRPTPLTQSPLVS</sequence>
<evidence type="ECO:0000256" key="2">
    <source>
        <dbReference type="ARBA" id="ARBA00023125"/>
    </source>
</evidence>
<dbReference type="PANTHER" id="PTHR30136:SF23">
    <property type="entry name" value="DNA-BINDING TRANSCRIPTIONAL ACTIVATOR MHPR"/>
    <property type="match status" value="1"/>
</dbReference>
<dbReference type="InterPro" id="IPR036390">
    <property type="entry name" value="WH_DNA-bd_sf"/>
</dbReference>
<evidence type="ECO:0000259" key="5">
    <source>
        <dbReference type="PROSITE" id="PS51077"/>
    </source>
</evidence>
<dbReference type="GO" id="GO:0003700">
    <property type="term" value="F:DNA-binding transcription factor activity"/>
    <property type="evidence" value="ECO:0007669"/>
    <property type="project" value="TreeGrafter"/>
</dbReference>
<reference evidence="7" key="1">
    <citation type="journal article" date="2014" name="Int. J. Syst. Evol. Microbiol.">
        <title>Complete genome sequence of Corynebacterium casei LMG S-19264T (=DSM 44701T), isolated from a smear-ripened cheese.</title>
        <authorList>
            <consortium name="US DOE Joint Genome Institute (JGI-PGF)"/>
            <person name="Walter F."/>
            <person name="Albersmeier A."/>
            <person name="Kalinowski J."/>
            <person name="Ruckert C."/>
        </authorList>
    </citation>
    <scope>NUCLEOTIDE SEQUENCE</scope>
    <source>
        <strain evidence="7">CGMCC 1.15320</strain>
    </source>
</reference>